<sequence>DLKISAENLSEEIQNRETKASDFLGSVIETSDPLAKVELVKNAAKAIFGDDFIIVPEFTIDTTQGTEWQNTLVDSNHSLRYLLDDMDVDFPMDDWLYGASRVREKLYHLENTILHIEGFNGMTLNLVPSQFPYREDDYWLGLQFPDKKPGTEDPFTIDEDKLLYTCIYTKDFDPNQAQCGLLLDEWTEVIPSRDETLGLTFHYDQPNSEPPQVLLLVTPSIFTGSWRWEDLVNTLHETLDMAKKRAVEPD</sequence>
<protein>
    <submittedName>
        <fullName evidence="1">Uncharacterized protein</fullName>
    </submittedName>
</protein>
<feature type="non-terminal residue" evidence="1">
    <location>
        <position position="1"/>
    </location>
</feature>
<dbReference type="EMBL" id="BARS01043703">
    <property type="protein sequence ID" value="GAG41416.1"/>
    <property type="molecule type" value="Genomic_DNA"/>
</dbReference>
<gene>
    <name evidence="1" type="ORF">S01H1_66114</name>
</gene>
<proteinExistence type="predicted"/>
<name>X0YXZ7_9ZZZZ</name>
<comment type="caution">
    <text evidence="1">The sequence shown here is derived from an EMBL/GenBank/DDBJ whole genome shotgun (WGS) entry which is preliminary data.</text>
</comment>
<feature type="non-terminal residue" evidence="1">
    <location>
        <position position="250"/>
    </location>
</feature>
<organism evidence="1">
    <name type="scientific">marine sediment metagenome</name>
    <dbReference type="NCBI Taxonomy" id="412755"/>
    <lineage>
        <taxon>unclassified sequences</taxon>
        <taxon>metagenomes</taxon>
        <taxon>ecological metagenomes</taxon>
    </lineage>
</organism>
<reference evidence="1" key="1">
    <citation type="journal article" date="2014" name="Front. Microbiol.">
        <title>High frequency of phylogenetically diverse reductive dehalogenase-homologous genes in deep subseafloor sedimentary metagenomes.</title>
        <authorList>
            <person name="Kawai M."/>
            <person name="Futagami T."/>
            <person name="Toyoda A."/>
            <person name="Takaki Y."/>
            <person name="Nishi S."/>
            <person name="Hori S."/>
            <person name="Arai W."/>
            <person name="Tsubouchi T."/>
            <person name="Morono Y."/>
            <person name="Uchiyama I."/>
            <person name="Ito T."/>
            <person name="Fujiyama A."/>
            <person name="Inagaki F."/>
            <person name="Takami H."/>
        </authorList>
    </citation>
    <scope>NUCLEOTIDE SEQUENCE</scope>
    <source>
        <strain evidence="1">Expedition CK06-06</strain>
    </source>
</reference>
<dbReference type="AlphaFoldDB" id="X0YXZ7"/>
<evidence type="ECO:0000313" key="1">
    <source>
        <dbReference type="EMBL" id="GAG41416.1"/>
    </source>
</evidence>
<accession>X0YXZ7</accession>